<accession>A0A8S5LT92</accession>
<dbReference type="EMBL" id="BK014729">
    <property type="protein sequence ID" value="DAD73083.1"/>
    <property type="molecule type" value="Genomic_DNA"/>
</dbReference>
<evidence type="ECO:0000313" key="1">
    <source>
        <dbReference type="EMBL" id="DAD73083.1"/>
    </source>
</evidence>
<reference evidence="1" key="1">
    <citation type="journal article" date="2021" name="Proc. Natl. Acad. Sci. U.S.A.">
        <title>A Catalog of Tens of Thousands of Viruses from Human Metagenomes Reveals Hidden Associations with Chronic Diseases.</title>
        <authorList>
            <person name="Tisza M.J."/>
            <person name="Buck C.B."/>
        </authorList>
    </citation>
    <scope>NUCLEOTIDE SEQUENCE</scope>
    <source>
        <strain evidence="1">Ct6bW13</strain>
    </source>
</reference>
<proteinExistence type="predicted"/>
<name>A0A8S5LT92_9CAUD</name>
<sequence>MARKSLNDLATQLMRIQRLGSSARVNKANAVFKRYAQNIKKSGKTNIVVNGEIHYQPFKKVSRSTYMGTKERGAVAS</sequence>
<protein>
    <submittedName>
        <fullName evidence="1">Uncharacterized protein</fullName>
    </submittedName>
</protein>
<organism evidence="1">
    <name type="scientific">Siphoviridae sp. ct6bW13</name>
    <dbReference type="NCBI Taxonomy" id="2826297"/>
    <lineage>
        <taxon>Viruses</taxon>
        <taxon>Duplodnaviria</taxon>
        <taxon>Heunggongvirae</taxon>
        <taxon>Uroviricota</taxon>
        <taxon>Caudoviricetes</taxon>
    </lineage>
</organism>